<name>A0ABQ6LI76_9RHOB</name>
<evidence type="ECO:0000256" key="1">
    <source>
        <dbReference type="SAM" id="MobiDB-lite"/>
    </source>
</evidence>
<dbReference type="InterPro" id="IPR041374">
    <property type="entry name" value="BaeRF_family12"/>
</dbReference>
<evidence type="ECO:0000313" key="3">
    <source>
        <dbReference type="Proteomes" id="UP001239909"/>
    </source>
</evidence>
<dbReference type="Pfam" id="PF18856">
    <property type="entry name" value="baeRF_family12"/>
    <property type="match status" value="1"/>
</dbReference>
<evidence type="ECO:0000313" key="2">
    <source>
        <dbReference type="EMBL" id="GMG82983.1"/>
    </source>
</evidence>
<comment type="caution">
    <text evidence="2">The sequence shown here is derived from an EMBL/GenBank/DDBJ whole genome shotgun (WGS) entry which is preliminary data.</text>
</comment>
<dbReference type="Proteomes" id="UP001239909">
    <property type="component" value="Unassembled WGS sequence"/>
</dbReference>
<protein>
    <submittedName>
        <fullName evidence="2">Host attachment family protein</fullName>
    </submittedName>
</protein>
<feature type="region of interest" description="Disordered" evidence="1">
    <location>
        <begin position="34"/>
        <end position="69"/>
    </location>
</feature>
<organism evidence="2 3">
    <name type="scientific">Paralimibaculum aggregatum</name>
    <dbReference type="NCBI Taxonomy" id="3036245"/>
    <lineage>
        <taxon>Bacteria</taxon>
        <taxon>Pseudomonadati</taxon>
        <taxon>Pseudomonadota</taxon>
        <taxon>Alphaproteobacteria</taxon>
        <taxon>Rhodobacterales</taxon>
        <taxon>Paracoccaceae</taxon>
        <taxon>Paralimibaculum</taxon>
    </lineage>
</organism>
<proteinExistence type="predicted"/>
<gene>
    <name evidence="2" type="ORF">LNKW23_21960</name>
</gene>
<feature type="compositionally biased region" description="Basic and acidic residues" evidence="1">
    <location>
        <begin position="48"/>
        <end position="58"/>
    </location>
</feature>
<accession>A0ABQ6LI76</accession>
<keyword evidence="3" id="KW-1185">Reference proteome</keyword>
<dbReference type="RefSeq" id="WP_285671780.1">
    <property type="nucleotide sequence ID" value="NZ_BSYI01000015.1"/>
</dbReference>
<sequence length="152" mass="15819">MAHGKPITWVVVADGGKALLLENDGHDRAPALRRLATSELDNPPTREQGTDRPGRRSDTGAGQRSALDAPDWHSLAGERFLRAFAERVAGAAREGRVGRIVMIAAPAALGTLRAALPADVAGLVTAEIAKDLTNHPLGAIEAAVKGALAPGW</sequence>
<dbReference type="EMBL" id="BSYI01000015">
    <property type="protein sequence ID" value="GMG82983.1"/>
    <property type="molecule type" value="Genomic_DNA"/>
</dbReference>
<reference evidence="2 3" key="1">
    <citation type="submission" date="2023-04" db="EMBL/GenBank/DDBJ databases">
        <title>Marinoamorphus aggregata gen. nov., sp. Nov., isolate from tissue of brittle star Ophioplocus japonicus.</title>
        <authorList>
            <person name="Kawano K."/>
            <person name="Sawayama S."/>
            <person name="Nakagawa S."/>
        </authorList>
    </citation>
    <scope>NUCLEOTIDE SEQUENCE [LARGE SCALE GENOMIC DNA]</scope>
    <source>
        <strain evidence="2 3">NKW23</strain>
    </source>
</reference>